<gene>
    <name evidence="6" type="ORF">MCOR_43756</name>
</gene>
<keyword evidence="4" id="KW-1133">Transmembrane helix</keyword>
<organism evidence="6 7">
    <name type="scientific">Mytilus coruscus</name>
    <name type="common">Sea mussel</name>
    <dbReference type="NCBI Taxonomy" id="42192"/>
    <lineage>
        <taxon>Eukaryota</taxon>
        <taxon>Metazoa</taxon>
        <taxon>Spiralia</taxon>
        <taxon>Lophotrochozoa</taxon>
        <taxon>Mollusca</taxon>
        <taxon>Bivalvia</taxon>
        <taxon>Autobranchia</taxon>
        <taxon>Pteriomorphia</taxon>
        <taxon>Mytilida</taxon>
        <taxon>Mytiloidea</taxon>
        <taxon>Mytilidae</taxon>
        <taxon>Mytilinae</taxon>
        <taxon>Mytilus</taxon>
    </lineage>
</organism>
<keyword evidence="4" id="KW-0812">Transmembrane</keyword>
<keyword evidence="7" id="KW-1185">Reference proteome</keyword>
<proteinExistence type="predicted"/>
<feature type="region of interest" description="Disordered" evidence="3">
    <location>
        <begin position="357"/>
        <end position="408"/>
    </location>
</feature>
<sequence>MCILLYSSDLSPNIVTVGIIQDEFLSPGPSTSVVSSQESTEIRSNIIVVFGQRTIDLRGNWDKELKKEDGNFQLFIDWKSTFDLTLKEQLERAITIVNVRYVDDETYDIREDFIAFVEPGQVDAKHTSREILDNFQNWGLDLENLRGQVYDGASGVVSGVKQRITEQCPNAPYKTDCNMVTAFDEANSLISLIGKKRNDKQFKQLFSRAENRLEDTSNNNICHSNVETYFNDHCLGHNNCTLPIDILSNNNCKRSPRRLKVDFECSTFWWFDKDFTVRTCSNSLAAVKCPRRYHIHIGNVKPYNDQSGCASFDRSSAKKRLIKLCDDKRQCVSDTTRDLSLFHEIFAIVSYECTGPKDPSVTESKQSTSSGPKDHLVTESKQSTSSDHELDMTTNSAGNSTAENDTLPKLSLDNDNRVKIHHHSLGQLYLCSLGWDDFDAGVLCKSFNTTWIGKATVLDNMLDLKTVPYSLQCDGLETSLFDCNYTTDVKGCNIKKVAGVICCEGTVKPEECVTNPTCNKVSAATSTLGVAVGIPVALIVVVCIIVVIAFTRRRYIRKKSDKKFSNFMSKHTDDNYFGQQDIALPQYPTNNRILYSEATSSTNTPGTEGGQVYCHPSKVTQSPYALSEEGVYDKANEKRHVVKDTAVYSRAIDTVYDSPEQQTRQERKEGTYTMC</sequence>
<dbReference type="InterPro" id="IPR001190">
    <property type="entry name" value="SRCR"/>
</dbReference>
<evidence type="ECO:0000256" key="4">
    <source>
        <dbReference type="SAM" id="Phobius"/>
    </source>
</evidence>
<dbReference type="GO" id="GO:0016020">
    <property type="term" value="C:membrane"/>
    <property type="evidence" value="ECO:0007669"/>
    <property type="project" value="InterPro"/>
</dbReference>
<evidence type="ECO:0000313" key="7">
    <source>
        <dbReference type="Proteomes" id="UP000507470"/>
    </source>
</evidence>
<feature type="transmembrane region" description="Helical" evidence="4">
    <location>
        <begin position="528"/>
        <end position="550"/>
    </location>
</feature>
<evidence type="ECO:0000313" key="6">
    <source>
        <dbReference type="EMBL" id="CAC5410578.1"/>
    </source>
</evidence>
<dbReference type="SMART" id="SM00202">
    <property type="entry name" value="SR"/>
    <property type="match status" value="1"/>
</dbReference>
<feature type="compositionally biased region" description="Polar residues" evidence="3">
    <location>
        <begin position="361"/>
        <end position="371"/>
    </location>
</feature>
<accession>A0A6J8DPP2</accession>
<dbReference type="Pfam" id="PF00530">
    <property type="entry name" value="SRCR"/>
    <property type="match status" value="1"/>
</dbReference>
<evidence type="ECO:0000256" key="3">
    <source>
        <dbReference type="SAM" id="MobiDB-lite"/>
    </source>
</evidence>
<dbReference type="PANTHER" id="PTHR45749">
    <property type="match status" value="1"/>
</dbReference>
<dbReference type="EMBL" id="CACVKT020007774">
    <property type="protein sequence ID" value="CAC5410578.1"/>
    <property type="molecule type" value="Genomic_DNA"/>
</dbReference>
<evidence type="ECO:0000256" key="1">
    <source>
        <dbReference type="ARBA" id="ARBA00023157"/>
    </source>
</evidence>
<dbReference type="PANTHER" id="PTHR45749:SF21">
    <property type="entry name" value="DUF4371 DOMAIN-CONTAINING PROTEIN"/>
    <property type="match status" value="1"/>
</dbReference>
<dbReference type="Proteomes" id="UP000507470">
    <property type="component" value="Unassembled WGS sequence"/>
</dbReference>
<keyword evidence="4" id="KW-0472">Membrane</keyword>
<dbReference type="Gene3D" id="3.10.250.10">
    <property type="entry name" value="SRCR-like domain"/>
    <property type="match status" value="1"/>
</dbReference>
<evidence type="ECO:0000259" key="5">
    <source>
        <dbReference type="PROSITE" id="PS50287"/>
    </source>
</evidence>
<comment type="caution">
    <text evidence="2">Lacks conserved residue(s) required for the propagation of feature annotation.</text>
</comment>
<dbReference type="AlphaFoldDB" id="A0A6J8DPP2"/>
<feature type="disulfide bond" evidence="2">
    <location>
        <begin position="473"/>
        <end position="483"/>
    </location>
</feature>
<dbReference type="PROSITE" id="PS50287">
    <property type="entry name" value="SRCR_2"/>
    <property type="match status" value="1"/>
</dbReference>
<keyword evidence="1 2" id="KW-1015">Disulfide bond</keyword>
<feature type="domain" description="SRCR" evidence="5">
    <location>
        <begin position="390"/>
        <end position="503"/>
    </location>
</feature>
<name>A0A6J8DPP2_MYTCO</name>
<protein>
    <recommendedName>
        <fullName evidence="5">SRCR domain-containing protein</fullName>
    </recommendedName>
</protein>
<evidence type="ECO:0000256" key="2">
    <source>
        <dbReference type="PROSITE-ProRule" id="PRU00196"/>
    </source>
</evidence>
<dbReference type="SUPFAM" id="SSF56487">
    <property type="entry name" value="SRCR-like"/>
    <property type="match status" value="1"/>
</dbReference>
<reference evidence="6 7" key="1">
    <citation type="submission" date="2020-06" db="EMBL/GenBank/DDBJ databases">
        <authorList>
            <person name="Li R."/>
            <person name="Bekaert M."/>
        </authorList>
    </citation>
    <scope>NUCLEOTIDE SEQUENCE [LARGE SCALE GENOMIC DNA]</scope>
    <source>
        <strain evidence="7">wild</strain>
    </source>
</reference>
<dbReference type="InterPro" id="IPR036772">
    <property type="entry name" value="SRCR-like_dom_sf"/>
</dbReference>
<feature type="compositionally biased region" description="Polar residues" evidence="3">
    <location>
        <begin position="392"/>
        <end position="404"/>
    </location>
</feature>